<evidence type="ECO:0000256" key="1">
    <source>
        <dbReference type="ARBA" id="ARBA00004163"/>
    </source>
</evidence>
<dbReference type="EMBL" id="FNXT01001367">
    <property type="protein sequence ID" value="SZX79433.1"/>
    <property type="molecule type" value="Genomic_DNA"/>
</dbReference>
<dbReference type="PANTHER" id="PTHR12825">
    <property type="entry name" value="BNIP1-RELATED"/>
    <property type="match status" value="1"/>
</dbReference>
<gene>
    <name evidence="11" type="ORF">BQ4739_LOCUS12801</name>
    <name evidence="12" type="ORF">BQ4739_LOCUS19708</name>
</gene>
<dbReference type="GO" id="GO:0006890">
    <property type="term" value="P:retrograde vesicle-mediated transport, Golgi to endoplasmic reticulum"/>
    <property type="evidence" value="ECO:0007669"/>
    <property type="project" value="InterPro"/>
</dbReference>
<evidence type="ECO:0000313" key="11">
    <source>
        <dbReference type="EMBL" id="SZX72648.1"/>
    </source>
</evidence>
<keyword evidence="5" id="KW-0931">ER-Golgi transport</keyword>
<name>A0A383W4S7_TETOB</name>
<proteinExistence type="inferred from homology"/>
<evidence type="ECO:0000256" key="4">
    <source>
        <dbReference type="ARBA" id="ARBA00022824"/>
    </source>
</evidence>
<keyword evidence="4" id="KW-0256">Endoplasmic reticulum</keyword>
<evidence type="ECO:0000256" key="7">
    <source>
        <dbReference type="ARBA" id="ARBA00023054"/>
    </source>
</evidence>
<feature type="domain" description="Sec20 C-terminal" evidence="10">
    <location>
        <begin position="123"/>
        <end position="191"/>
    </location>
</feature>
<dbReference type="GO" id="GO:0005789">
    <property type="term" value="C:endoplasmic reticulum membrane"/>
    <property type="evidence" value="ECO:0007669"/>
    <property type="project" value="UniProtKB-SubCell"/>
</dbReference>
<dbReference type="PANTHER" id="PTHR12825:SF0">
    <property type="entry name" value="VESICLE TRANSPORT PROTEIN SEC20"/>
    <property type="match status" value="1"/>
</dbReference>
<dbReference type="Proteomes" id="UP000256970">
    <property type="component" value="Unassembled WGS sequence"/>
</dbReference>
<keyword evidence="8" id="KW-0472">Membrane</keyword>
<keyword evidence="6" id="KW-1133">Transmembrane helix</keyword>
<dbReference type="InterPro" id="IPR056173">
    <property type="entry name" value="Sec20_C"/>
</dbReference>
<reference evidence="11 13" key="1">
    <citation type="submission" date="2016-10" db="EMBL/GenBank/DDBJ databases">
        <authorList>
            <person name="Cai Z."/>
        </authorList>
    </citation>
    <scope>NUCLEOTIDE SEQUENCE [LARGE SCALE GENOMIC DNA]</scope>
</reference>
<evidence type="ECO:0000259" key="10">
    <source>
        <dbReference type="Pfam" id="PF03908"/>
    </source>
</evidence>
<evidence type="ECO:0000256" key="5">
    <source>
        <dbReference type="ARBA" id="ARBA00022892"/>
    </source>
</evidence>
<keyword evidence="2" id="KW-0813">Transport</keyword>
<dbReference type="AlphaFoldDB" id="A0A383W4S7"/>
<evidence type="ECO:0000256" key="8">
    <source>
        <dbReference type="ARBA" id="ARBA00023136"/>
    </source>
</evidence>
<evidence type="ECO:0000256" key="2">
    <source>
        <dbReference type="ARBA" id="ARBA00022448"/>
    </source>
</evidence>
<dbReference type="GO" id="GO:0005484">
    <property type="term" value="F:SNAP receptor activity"/>
    <property type="evidence" value="ECO:0007669"/>
    <property type="project" value="InterPro"/>
</dbReference>
<comment type="subcellular location">
    <subcellularLocation>
        <location evidence="1">Endoplasmic reticulum membrane</location>
        <topology evidence="1">Single-pass type IV membrane protein</topology>
    </subcellularLocation>
</comment>
<evidence type="ECO:0000256" key="9">
    <source>
        <dbReference type="ARBA" id="ARBA00037934"/>
    </source>
</evidence>
<sequence>MAAASQDIQQLSVLDVSTPHSAVQALEAKVQDQFRRLRSILQDLQYAAEEQETPDQVQRVATCLAHHQGELDRAHKAYLDARVSFARRKDQSYVQQRQELIGSPDFSQRQRRIASEQDALTGAQDVTASLRRTKQLMAQNLEQTHGNISVIAAGNRRLGEADDELVGQKQHFREAHGSLGTLKRQAMIDRFGGWADGRLPSCSCPLYCEPAETS</sequence>
<keyword evidence="13" id="KW-1185">Reference proteome</keyword>
<evidence type="ECO:0000256" key="6">
    <source>
        <dbReference type="ARBA" id="ARBA00022989"/>
    </source>
</evidence>
<evidence type="ECO:0000313" key="12">
    <source>
        <dbReference type="EMBL" id="SZX79433.1"/>
    </source>
</evidence>
<keyword evidence="7" id="KW-0175">Coiled coil</keyword>
<dbReference type="Pfam" id="PF03908">
    <property type="entry name" value="Sec20"/>
    <property type="match status" value="1"/>
</dbReference>
<dbReference type="EMBL" id="FNXT01001145">
    <property type="protein sequence ID" value="SZX72648.1"/>
    <property type="molecule type" value="Genomic_DNA"/>
</dbReference>
<evidence type="ECO:0000313" key="13">
    <source>
        <dbReference type="Proteomes" id="UP000256970"/>
    </source>
</evidence>
<dbReference type="InterPro" id="IPR005606">
    <property type="entry name" value="Sec20"/>
</dbReference>
<protein>
    <recommendedName>
        <fullName evidence="10">Sec20 C-terminal domain-containing protein</fullName>
    </recommendedName>
</protein>
<keyword evidence="3" id="KW-0812">Transmembrane</keyword>
<comment type="similarity">
    <text evidence="9">Belongs to the SEC20 family.</text>
</comment>
<accession>A0A383W4S7</accession>
<dbReference type="GO" id="GO:0031201">
    <property type="term" value="C:SNARE complex"/>
    <property type="evidence" value="ECO:0007669"/>
    <property type="project" value="TreeGrafter"/>
</dbReference>
<organism evidence="11 13">
    <name type="scientific">Tetradesmus obliquus</name>
    <name type="common">Green alga</name>
    <name type="synonym">Acutodesmus obliquus</name>
    <dbReference type="NCBI Taxonomy" id="3088"/>
    <lineage>
        <taxon>Eukaryota</taxon>
        <taxon>Viridiplantae</taxon>
        <taxon>Chlorophyta</taxon>
        <taxon>core chlorophytes</taxon>
        <taxon>Chlorophyceae</taxon>
        <taxon>CS clade</taxon>
        <taxon>Sphaeropleales</taxon>
        <taxon>Scenedesmaceae</taxon>
        <taxon>Tetradesmus</taxon>
    </lineage>
</organism>
<evidence type="ECO:0000256" key="3">
    <source>
        <dbReference type="ARBA" id="ARBA00022692"/>
    </source>
</evidence>
<dbReference type="STRING" id="3088.A0A383W4S7"/>